<sequence>GVNLADVLAATELDKKVRGKAIQWVLLEDIGKAAVRSDVPQSELSNVLKQVVKP</sequence>
<dbReference type="Gene3D" id="1.20.1090.10">
    <property type="entry name" value="Dehydroquinate synthase-like - alpha domain"/>
    <property type="match status" value="1"/>
</dbReference>
<accession>X0W8D8</accession>
<gene>
    <name evidence="1" type="ORF">S01H1_60290</name>
</gene>
<dbReference type="EMBL" id="BARS01039489">
    <property type="protein sequence ID" value="GAG19482.1"/>
    <property type="molecule type" value="Genomic_DNA"/>
</dbReference>
<protein>
    <recommendedName>
        <fullName evidence="2">3-dehydroquinate synthase domain-containing protein</fullName>
    </recommendedName>
</protein>
<dbReference type="SUPFAM" id="SSF56796">
    <property type="entry name" value="Dehydroquinate synthase-like"/>
    <property type="match status" value="1"/>
</dbReference>
<reference evidence="1" key="1">
    <citation type="journal article" date="2014" name="Front. Microbiol.">
        <title>High frequency of phylogenetically diverse reductive dehalogenase-homologous genes in deep subseafloor sedimentary metagenomes.</title>
        <authorList>
            <person name="Kawai M."/>
            <person name="Futagami T."/>
            <person name="Toyoda A."/>
            <person name="Takaki Y."/>
            <person name="Nishi S."/>
            <person name="Hori S."/>
            <person name="Arai W."/>
            <person name="Tsubouchi T."/>
            <person name="Morono Y."/>
            <person name="Uchiyama I."/>
            <person name="Ito T."/>
            <person name="Fujiyama A."/>
            <person name="Inagaki F."/>
            <person name="Takami H."/>
        </authorList>
    </citation>
    <scope>NUCLEOTIDE SEQUENCE</scope>
    <source>
        <strain evidence="1">Expedition CK06-06</strain>
    </source>
</reference>
<evidence type="ECO:0008006" key="2">
    <source>
        <dbReference type="Google" id="ProtNLM"/>
    </source>
</evidence>
<comment type="caution">
    <text evidence="1">The sequence shown here is derived from an EMBL/GenBank/DDBJ whole genome shotgun (WGS) entry which is preliminary data.</text>
</comment>
<proteinExistence type="predicted"/>
<dbReference type="AlphaFoldDB" id="X0W8D8"/>
<organism evidence="1">
    <name type="scientific">marine sediment metagenome</name>
    <dbReference type="NCBI Taxonomy" id="412755"/>
    <lineage>
        <taxon>unclassified sequences</taxon>
        <taxon>metagenomes</taxon>
        <taxon>ecological metagenomes</taxon>
    </lineage>
</organism>
<feature type="non-terminal residue" evidence="1">
    <location>
        <position position="1"/>
    </location>
</feature>
<evidence type="ECO:0000313" key="1">
    <source>
        <dbReference type="EMBL" id="GAG19482.1"/>
    </source>
</evidence>
<name>X0W8D8_9ZZZZ</name>